<dbReference type="GO" id="GO:0044877">
    <property type="term" value="F:protein-containing complex binding"/>
    <property type="evidence" value="ECO:0007669"/>
    <property type="project" value="InterPro"/>
</dbReference>
<dbReference type="AlphaFoldDB" id="A0A937L6F8"/>
<keyword evidence="5 8" id="KW-1133">Transmembrane helix</keyword>
<evidence type="ECO:0000256" key="5">
    <source>
        <dbReference type="ARBA" id="ARBA00022989"/>
    </source>
</evidence>
<proteinExistence type="predicted"/>
<evidence type="ECO:0000256" key="2">
    <source>
        <dbReference type="ARBA" id="ARBA00004236"/>
    </source>
</evidence>
<sequence>MNDNIFDEITADLRRDRMAGAWAKYGRYIIGVAVAIVVLVAGVTGYDAYTTAQDEAASARYDALLNEIAEAESQEKIDRLLAFSAEENNGYGALAQFSAALSQAEEGQYDNALDGFDGLIARRGLPQSLRDFARLQGAIILLDSGGNLDSVESRLGGLLDEGNGLQPMAREVMALAYTVHDKPLEARDLLLQQITDDGVSGLSRARAEIMLQSVRGGLVSLPMPDENVSEDKQEN</sequence>
<dbReference type="EMBL" id="JADHOK010000016">
    <property type="protein sequence ID" value="MBL6761503.1"/>
    <property type="molecule type" value="Genomic_DNA"/>
</dbReference>
<evidence type="ECO:0000259" key="9">
    <source>
        <dbReference type="Pfam" id="PF09976"/>
    </source>
</evidence>
<evidence type="ECO:0000313" key="10">
    <source>
        <dbReference type="EMBL" id="MBL6761503.1"/>
    </source>
</evidence>
<dbReference type="Proteomes" id="UP000785783">
    <property type="component" value="Unassembled WGS sequence"/>
</dbReference>
<evidence type="ECO:0000256" key="3">
    <source>
        <dbReference type="ARBA" id="ARBA00022475"/>
    </source>
</evidence>
<protein>
    <submittedName>
        <fullName evidence="10">Tetratricopeptide repeat protein</fullName>
    </submittedName>
</protein>
<keyword evidence="4 8" id="KW-0812">Transmembrane</keyword>
<evidence type="ECO:0000256" key="4">
    <source>
        <dbReference type="ARBA" id="ARBA00022692"/>
    </source>
</evidence>
<feature type="domain" description="Ancillary SecYEG translocon subunit/Cell division coordinator CpoB TPR" evidence="9">
    <location>
        <begin position="22"/>
        <end position="145"/>
    </location>
</feature>
<keyword evidence="6 8" id="KW-0472">Membrane</keyword>
<evidence type="ECO:0000256" key="1">
    <source>
        <dbReference type="ARBA" id="ARBA00004167"/>
    </source>
</evidence>
<dbReference type="PANTHER" id="PTHR38035:SF1">
    <property type="entry name" value="ANCILLARY SECYEG TRANSLOCON SUBUNIT"/>
    <property type="match status" value="1"/>
</dbReference>
<dbReference type="InterPro" id="IPR026039">
    <property type="entry name" value="YfgM"/>
</dbReference>
<reference evidence="10" key="1">
    <citation type="submission" date="2020-10" db="EMBL/GenBank/DDBJ databases">
        <title>Microbiome of the Black Sea water column analyzed by genome centric metagenomics.</title>
        <authorList>
            <person name="Cabello-Yeves P.J."/>
            <person name="Callieri C."/>
            <person name="Picazo A."/>
            <person name="Mehrshad M."/>
            <person name="Haro-Moreno J.M."/>
            <person name="Roda-Garcia J."/>
            <person name="Dzembekova N."/>
            <person name="Slabakova V."/>
            <person name="Slabakova N."/>
            <person name="Moncheva S."/>
            <person name="Rodriguez-Valera F."/>
        </authorList>
    </citation>
    <scope>NUCLEOTIDE SEQUENCE</scope>
    <source>
        <strain evidence="10">BS307-5m-G5</strain>
    </source>
</reference>
<gene>
    <name evidence="10" type="ORF">ISQ19_02275</name>
</gene>
<dbReference type="PANTHER" id="PTHR38035">
    <property type="entry name" value="UPF0070 PROTEIN YFGM"/>
    <property type="match status" value="1"/>
</dbReference>
<name>A0A937L6F8_9PROT</name>
<dbReference type="InterPro" id="IPR018704">
    <property type="entry name" value="SecYEG/CpoB_TPR"/>
</dbReference>
<dbReference type="Pfam" id="PF09976">
    <property type="entry name" value="TPR_21"/>
    <property type="match status" value="1"/>
</dbReference>
<comment type="caution">
    <text evidence="10">The sequence shown here is derived from an EMBL/GenBank/DDBJ whole genome shotgun (WGS) entry which is preliminary data.</text>
</comment>
<evidence type="ECO:0000256" key="8">
    <source>
        <dbReference type="SAM" id="Phobius"/>
    </source>
</evidence>
<keyword evidence="3" id="KW-1003">Cell membrane</keyword>
<comment type="subcellular location">
    <subcellularLocation>
        <location evidence="2">Cell membrane</location>
    </subcellularLocation>
    <subcellularLocation>
        <location evidence="1">Membrane</location>
        <topology evidence="1">Single-pass membrane protein</topology>
    </subcellularLocation>
</comment>
<feature type="transmembrane region" description="Helical" evidence="8">
    <location>
        <begin position="25"/>
        <end position="46"/>
    </location>
</feature>
<keyword evidence="7" id="KW-0143">Chaperone</keyword>
<accession>A0A937L6F8</accession>
<evidence type="ECO:0000256" key="6">
    <source>
        <dbReference type="ARBA" id="ARBA00023136"/>
    </source>
</evidence>
<organism evidence="10 11">
    <name type="scientific">PS1 clade bacterium</name>
    <dbReference type="NCBI Taxonomy" id="2175152"/>
    <lineage>
        <taxon>Bacteria</taxon>
        <taxon>Pseudomonadati</taxon>
        <taxon>Pseudomonadota</taxon>
        <taxon>Alphaproteobacteria</taxon>
        <taxon>PS1 clade</taxon>
    </lineage>
</organism>
<dbReference type="GO" id="GO:0005886">
    <property type="term" value="C:plasma membrane"/>
    <property type="evidence" value="ECO:0007669"/>
    <property type="project" value="UniProtKB-SubCell"/>
</dbReference>
<evidence type="ECO:0000313" key="11">
    <source>
        <dbReference type="Proteomes" id="UP000785783"/>
    </source>
</evidence>
<evidence type="ECO:0000256" key="7">
    <source>
        <dbReference type="ARBA" id="ARBA00023186"/>
    </source>
</evidence>